<dbReference type="PATRIC" id="fig|1030841.3.peg.1825"/>
<evidence type="ECO:0000256" key="1">
    <source>
        <dbReference type="ARBA" id="ARBA00010645"/>
    </source>
</evidence>
<protein>
    <recommendedName>
        <fullName evidence="2">UPF0125 protein HMPREF9370_1833</fullName>
    </recommendedName>
</protein>
<accession>G4CRX3</accession>
<evidence type="ECO:0000313" key="3">
    <source>
        <dbReference type="EMBL" id="EGZ44887.1"/>
    </source>
</evidence>
<dbReference type="Proteomes" id="UP000005336">
    <property type="component" value="Unassembled WGS sequence"/>
</dbReference>
<dbReference type="InterPro" id="IPR005346">
    <property type="entry name" value="RnfH"/>
</dbReference>
<dbReference type="HOGENOM" id="CLU_150721_1_0_4"/>
<dbReference type="AlphaFoldDB" id="G4CRX3"/>
<dbReference type="RefSeq" id="WP_009116974.1">
    <property type="nucleotide sequence ID" value="NZ_JH165159.1"/>
</dbReference>
<comment type="caution">
    <text evidence="3">The sequence shown here is derived from an EMBL/GenBank/DDBJ whole genome shotgun (WGS) entry which is preliminary data.</text>
</comment>
<dbReference type="NCBIfam" id="NF002490">
    <property type="entry name" value="PRK01777.1"/>
    <property type="match status" value="1"/>
</dbReference>
<evidence type="ECO:0000256" key="2">
    <source>
        <dbReference type="HAMAP-Rule" id="MF_00460"/>
    </source>
</evidence>
<dbReference type="PANTHER" id="PTHR37483:SF1">
    <property type="entry name" value="UPF0125 PROTEIN RATB"/>
    <property type="match status" value="1"/>
</dbReference>
<gene>
    <name evidence="3" type="ORF">HMPREF9370_1833</name>
</gene>
<dbReference type="OrthoDB" id="9796575at2"/>
<dbReference type="Gene3D" id="3.10.20.280">
    <property type="entry name" value="RnfH-like"/>
    <property type="match status" value="1"/>
</dbReference>
<reference evidence="3 4" key="1">
    <citation type="submission" date="2011-06" db="EMBL/GenBank/DDBJ databases">
        <authorList>
            <person name="Muzny D."/>
            <person name="Qin X."/>
            <person name="Deng J."/>
            <person name="Jiang H."/>
            <person name="Liu Y."/>
            <person name="Qu J."/>
            <person name="Song X.-Z."/>
            <person name="Zhang L."/>
            <person name="Thornton R."/>
            <person name="Coyle M."/>
            <person name="Francisco L."/>
            <person name="Jackson L."/>
            <person name="Javaid M."/>
            <person name="Korchina V."/>
            <person name="Kovar C."/>
            <person name="Mata R."/>
            <person name="Mathew T."/>
            <person name="Ngo R."/>
            <person name="Nguyen L."/>
            <person name="Nguyen N."/>
            <person name="Okwuonu G."/>
            <person name="Ongeri F."/>
            <person name="Pham C."/>
            <person name="Simmons D."/>
            <person name="Wilczek-Boney K."/>
            <person name="Hale W."/>
            <person name="Jakkamsetti A."/>
            <person name="Pham P."/>
            <person name="Ruth R."/>
            <person name="San Lucas F."/>
            <person name="Warren J."/>
            <person name="Zhang J."/>
            <person name="Zhao Z."/>
            <person name="Zhou C."/>
            <person name="Zhu D."/>
            <person name="Lee S."/>
            <person name="Bess C."/>
            <person name="Blankenburg K."/>
            <person name="Forbes L."/>
            <person name="Fu Q."/>
            <person name="Gubbala S."/>
            <person name="Hirani K."/>
            <person name="Jayaseelan J.C."/>
            <person name="Lara F."/>
            <person name="Munidasa M."/>
            <person name="Palculict T."/>
            <person name="Patil S."/>
            <person name="Pu L.-L."/>
            <person name="Saada N."/>
            <person name="Tang L."/>
            <person name="Weissenberger G."/>
            <person name="Zhu Y."/>
            <person name="Hemphill L."/>
            <person name="Shang Y."/>
            <person name="Youmans B."/>
            <person name="Ayvaz T."/>
            <person name="Ross M."/>
            <person name="Santibanez J."/>
            <person name="Aqrawi P."/>
            <person name="Gross S."/>
            <person name="Joshi V."/>
            <person name="Fowler G."/>
            <person name="Nazareth L."/>
            <person name="Reid J."/>
            <person name="Worley K."/>
            <person name="Petrosino J."/>
            <person name="Highlander S."/>
            <person name="Gibbs R."/>
        </authorList>
    </citation>
    <scope>NUCLEOTIDE SEQUENCE [LARGE SCALE GENOMIC DNA]</scope>
    <source>
        <strain evidence="3 4">9715</strain>
    </source>
</reference>
<name>G4CRX3_9NEIS</name>
<keyword evidence="4" id="KW-1185">Reference proteome</keyword>
<dbReference type="STRING" id="1030841.HMPREF9370_1833"/>
<dbReference type="PANTHER" id="PTHR37483">
    <property type="entry name" value="UPF0125 PROTEIN RATB"/>
    <property type="match status" value="1"/>
</dbReference>
<evidence type="ECO:0000313" key="4">
    <source>
        <dbReference type="Proteomes" id="UP000005336"/>
    </source>
</evidence>
<dbReference type="EMBL" id="AGAZ01000063">
    <property type="protein sequence ID" value="EGZ44887.1"/>
    <property type="molecule type" value="Genomic_DNA"/>
</dbReference>
<proteinExistence type="inferred from homology"/>
<dbReference type="SUPFAM" id="SSF54285">
    <property type="entry name" value="MoaD/ThiS"/>
    <property type="match status" value="1"/>
</dbReference>
<dbReference type="InterPro" id="IPR037021">
    <property type="entry name" value="RnfH_sf"/>
</dbReference>
<dbReference type="InterPro" id="IPR016155">
    <property type="entry name" value="Mopterin_synth/thiamin_S_b"/>
</dbReference>
<organism evidence="3 4">
    <name type="scientific">Neisseria wadsworthii 9715</name>
    <dbReference type="NCBI Taxonomy" id="1030841"/>
    <lineage>
        <taxon>Bacteria</taxon>
        <taxon>Pseudomonadati</taxon>
        <taxon>Pseudomonadota</taxon>
        <taxon>Betaproteobacteria</taxon>
        <taxon>Neisseriales</taxon>
        <taxon>Neisseriaceae</taxon>
        <taxon>Neisseria</taxon>
    </lineage>
</organism>
<comment type="similarity">
    <text evidence="1 2">Belongs to the UPF0125 (RnfH) family.</text>
</comment>
<sequence length="100" mass="11206">MDKITVEIVYGTAQQQHLQRMQVDSGTTARQAVLQSEIAEIFPQADLTNAPLGIFGKEVKDNTVLRDKDRVEIYRPLQIDPKEARRLRVSGNQAAKNSGK</sequence>
<dbReference type="Pfam" id="PF03658">
    <property type="entry name" value="Ub-RnfH"/>
    <property type="match status" value="1"/>
</dbReference>
<dbReference type="HAMAP" id="MF_00460">
    <property type="entry name" value="UPF0125_RnfH"/>
    <property type="match status" value="1"/>
</dbReference>